<dbReference type="EMBL" id="JANRMS010000064">
    <property type="protein sequence ID" value="KAJ3547887.1"/>
    <property type="molecule type" value="Genomic_DNA"/>
</dbReference>
<keyword evidence="2" id="KW-1185">Reference proteome</keyword>
<gene>
    <name evidence="1" type="ORF">NM208_g1272</name>
</gene>
<comment type="caution">
    <text evidence="1">The sequence shown here is derived from an EMBL/GenBank/DDBJ whole genome shotgun (WGS) entry which is preliminary data.</text>
</comment>
<evidence type="ECO:0000313" key="2">
    <source>
        <dbReference type="Proteomes" id="UP001148629"/>
    </source>
</evidence>
<evidence type="ECO:0000313" key="1">
    <source>
        <dbReference type="EMBL" id="KAJ3547887.1"/>
    </source>
</evidence>
<sequence length="699" mass="77991">MPRRKRSQGGCLNCRQRVCPPALPLAICSDLNQKVKCDEVRPSCSQCCKRGLQCPGYERAIRWSAKHEVCKPNPLPDPEPPGSKKTSKPRAQLHLSHSEDEFTSTSIAETGSPAQESPPSSQSASAPQLAEGLLSDLSSEDFRQSLQDWLLNQDCGLISGDADIRGFTDCNQDFFPAGATTCVPSPKIANIETRGTGNQSIRPQSQMRLRQSEQLGSKPEHLLQYFFANICILHSTFEDSDHSFKPMIQRFIHTSPLIFRCVVCISAIHCFQGDDGMLPVSLEYHSAAINTLSAALSQLEVDVEYPDASESGDLADSSLYIHQLREVLLASLLLGLTAPWLDPSNIGLPHLFGARRICQRLVSLLGIQNQGDHLQALSDMETNFLIGAMAYWEACMAFVVDQPLNTLDYLIPFSRYSHKVYPHSFTGLSTPIFITLGQVGICVRQKRALMRLDKFGWTDRHEYKLLNSELLESAALLETAMVQFTLPEEGAIQGHRPGSAAITQMKSFAEMYRFTALLELYRNFASLSSYGDSAGKDSFHSSMKSPSVEVERRIRDMSLLIISFAREIPEKNSWVLYQTLSFVISGSVLYSAVEAQKLVVDDPSCRPQGLDKALFLAAMRLQETNRCRDFIRQKLQISVSSFGLGRILGRALLLLEEVWRGFDMGHLQAMGDNIDENIPLIQPHWTEIMAERKLETFFG</sequence>
<name>A0ACC1SWE4_9HYPO</name>
<proteinExistence type="predicted"/>
<organism evidence="1 2">
    <name type="scientific">Fusarium decemcellulare</name>
    <dbReference type="NCBI Taxonomy" id="57161"/>
    <lineage>
        <taxon>Eukaryota</taxon>
        <taxon>Fungi</taxon>
        <taxon>Dikarya</taxon>
        <taxon>Ascomycota</taxon>
        <taxon>Pezizomycotina</taxon>
        <taxon>Sordariomycetes</taxon>
        <taxon>Hypocreomycetidae</taxon>
        <taxon>Hypocreales</taxon>
        <taxon>Nectriaceae</taxon>
        <taxon>Fusarium</taxon>
        <taxon>Fusarium decemcellulare species complex</taxon>
    </lineage>
</organism>
<dbReference type="Proteomes" id="UP001148629">
    <property type="component" value="Unassembled WGS sequence"/>
</dbReference>
<reference evidence="1" key="1">
    <citation type="submission" date="2022-08" db="EMBL/GenBank/DDBJ databases">
        <title>Genome Sequence of Fusarium decemcellulare.</title>
        <authorList>
            <person name="Buettner E."/>
        </authorList>
    </citation>
    <scope>NUCLEOTIDE SEQUENCE</scope>
    <source>
        <strain evidence="1">Babe19</strain>
    </source>
</reference>
<accession>A0ACC1SWE4</accession>
<protein>
    <submittedName>
        <fullName evidence="1">Uncharacterized protein</fullName>
    </submittedName>
</protein>